<gene>
    <name evidence="2" type="ORF">CSUI_002818</name>
</gene>
<feature type="transmembrane region" description="Helical" evidence="1">
    <location>
        <begin position="45"/>
        <end position="63"/>
    </location>
</feature>
<dbReference type="AlphaFoldDB" id="A0A2C6KSK8"/>
<dbReference type="EMBL" id="MIGC01001200">
    <property type="protein sequence ID" value="PHJ23330.1"/>
    <property type="molecule type" value="Genomic_DNA"/>
</dbReference>
<evidence type="ECO:0000313" key="3">
    <source>
        <dbReference type="Proteomes" id="UP000221165"/>
    </source>
</evidence>
<reference evidence="2 3" key="1">
    <citation type="journal article" date="2017" name="Int. J. Parasitol.">
        <title>The genome of the protozoan parasite Cystoisospora suis and a reverse vaccinology approach to identify vaccine candidates.</title>
        <authorList>
            <person name="Palmieri N."/>
            <person name="Shrestha A."/>
            <person name="Ruttkowski B."/>
            <person name="Beck T."/>
            <person name="Vogl C."/>
            <person name="Tomley F."/>
            <person name="Blake D.P."/>
            <person name="Joachim A."/>
        </authorList>
    </citation>
    <scope>NUCLEOTIDE SEQUENCE [LARGE SCALE GENOMIC DNA]</scope>
    <source>
        <strain evidence="2 3">Wien I</strain>
    </source>
</reference>
<keyword evidence="3" id="KW-1185">Reference proteome</keyword>
<keyword evidence="1" id="KW-0472">Membrane</keyword>
<evidence type="ECO:0000256" key="1">
    <source>
        <dbReference type="SAM" id="Phobius"/>
    </source>
</evidence>
<feature type="transmembrane region" description="Helical" evidence="1">
    <location>
        <begin position="70"/>
        <end position="92"/>
    </location>
</feature>
<sequence>MFLSLSLSLLDRYFYISTVEGQDTSLFFFSLFLPRLSPPVLHGLPFLLVFGNPMPLLLLPLLCGPLHRPIHLFLFTSLHLSFSFLVLLFSLLSF</sequence>
<dbReference type="Proteomes" id="UP000221165">
    <property type="component" value="Unassembled WGS sequence"/>
</dbReference>
<keyword evidence="1" id="KW-0812">Transmembrane</keyword>
<accession>A0A2C6KSK8</accession>
<proteinExistence type="predicted"/>
<comment type="caution">
    <text evidence="2">The sequence shown here is derived from an EMBL/GenBank/DDBJ whole genome shotgun (WGS) entry which is preliminary data.</text>
</comment>
<dbReference type="VEuPathDB" id="ToxoDB:CSUI_002818"/>
<evidence type="ECO:0008006" key="4">
    <source>
        <dbReference type="Google" id="ProtNLM"/>
    </source>
</evidence>
<dbReference type="RefSeq" id="XP_067925006.1">
    <property type="nucleotide sequence ID" value="XM_068063017.1"/>
</dbReference>
<keyword evidence="1" id="KW-1133">Transmembrane helix</keyword>
<evidence type="ECO:0000313" key="2">
    <source>
        <dbReference type="EMBL" id="PHJ23330.1"/>
    </source>
</evidence>
<name>A0A2C6KSK8_9APIC</name>
<protein>
    <recommendedName>
        <fullName evidence="4">Transmembrane protein</fullName>
    </recommendedName>
</protein>
<organism evidence="2 3">
    <name type="scientific">Cystoisospora suis</name>
    <dbReference type="NCBI Taxonomy" id="483139"/>
    <lineage>
        <taxon>Eukaryota</taxon>
        <taxon>Sar</taxon>
        <taxon>Alveolata</taxon>
        <taxon>Apicomplexa</taxon>
        <taxon>Conoidasida</taxon>
        <taxon>Coccidia</taxon>
        <taxon>Eucoccidiorida</taxon>
        <taxon>Eimeriorina</taxon>
        <taxon>Sarcocystidae</taxon>
        <taxon>Cystoisospora</taxon>
    </lineage>
</organism>
<dbReference type="GeneID" id="94426228"/>